<protein>
    <submittedName>
        <fullName evidence="1">Uncharacterized protein</fullName>
    </submittedName>
</protein>
<keyword evidence="2" id="KW-1185">Reference proteome</keyword>
<evidence type="ECO:0000313" key="1">
    <source>
        <dbReference type="EMBL" id="VDM19322.1"/>
    </source>
</evidence>
<sequence>MMKTLRVRYVKELASQCSQHNENAAQGETGKVSEARRQPLKTTVHQEECSVSGTKDYVCSYNENRFARDPTTITKVIGTTIHYEDILCMTPRNSAVCPIIDGQRLLPSIAIYTAQSLARFSVRKSFPVLD</sequence>
<dbReference type="Proteomes" id="UP000270924">
    <property type="component" value="Unassembled WGS sequence"/>
</dbReference>
<name>A0A3P7GA30_WUCBA</name>
<accession>A0A3P7GA30</accession>
<dbReference type="AlphaFoldDB" id="A0A3P7GA30"/>
<organism evidence="1 2">
    <name type="scientific">Wuchereria bancrofti</name>
    <dbReference type="NCBI Taxonomy" id="6293"/>
    <lineage>
        <taxon>Eukaryota</taxon>
        <taxon>Metazoa</taxon>
        <taxon>Ecdysozoa</taxon>
        <taxon>Nematoda</taxon>
        <taxon>Chromadorea</taxon>
        <taxon>Rhabditida</taxon>
        <taxon>Spirurina</taxon>
        <taxon>Spiruromorpha</taxon>
        <taxon>Filarioidea</taxon>
        <taxon>Onchocercidae</taxon>
        <taxon>Wuchereria</taxon>
    </lineage>
</organism>
<evidence type="ECO:0000313" key="2">
    <source>
        <dbReference type="Proteomes" id="UP000270924"/>
    </source>
</evidence>
<reference evidence="1 2" key="1">
    <citation type="submission" date="2018-11" db="EMBL/GenBank/DDBJ databases">
        <authorList>
            <consortium name="Pathogen Informatics"/>
        </authorList>
    </citation>
    <scope>NUCLEOTIDE SEQUENCE [LARGE SCALE GENOMIC DNA]</scope>
</reference>
<dbReference type="EMBL" id="UYWW01012176">
    <property type="protein sequence ID" value="VDM19322.1"/>
    <property type="molecule type" value="Genomic_DNA"/>
</dbReference>
<gene>
    <name evidence="1" type="ORF">WBA_LOCUS10473</name>
</gene>
<dbReference type="InParanoid" id="A0A3P7GA30"/>
<proteinExistence type="predicted"/>